<sequence length="355" mass="37745">MTAASPTQNLNVTGFDPLISPGGLNEALPISAAAAATVTRGRDDIQRILRGDDPRLLAVVGPCSIHDVDAAGEYAQRLAALAEEVSDRLLVVMRVYFEKPRTTVGWKGLINDPFLYSDRVFDMNTGIRRARELLMRIAELGLPAGTEFLDPFTPQYLDDLVSWAAIGARTTESQTHRQMASGLSMPVGFKNATTGDLQVALDAMKSAMAPHHFVGIDEEGHAAVVHTRGNAYGHAILRGGHSATNYAPEDIAAAAGRLVAAGLNPQLMVDCSHANSGKKHTAQAKVWDSVLAQRAAGQRALVGVMLESNLEPGNQGVPTGPNGRPDASKLLRGVSITDACIGFEETQRLLRAAQA</sequence>
<evidence type="ECO:0000256" key="5">
    <source>
        <dbReference type="ARBA" id="ARBA00022679"/>
    </source>
</evidence>
<dbReference type="HOGENOM" id="CLU_030903_0_1_0"/>
<gene>
    <name evidence="10" type="primary">aroF</name>
    <name evidence="10" type="ordered locus">PSMK_04220</name>
</gene>
<protein>
    <recommendedName>
        <fullName evidence="8">Phospho-2-dehydro-3-deoxyheptonate aldolase</fullName>
        <ecNumber evidence="8">2.5.1.54</ecNumber>
    </recommendedName>
</protein>
<dbReference type="GO" id="GO:0003849">
    <property type="term" value="F:3-deoxy-7-phosphoheptulonate synthase activity"/>
    <property type="evidence" value="ECO:0007669"/>
    <property type="project" value="UniProtKB-EC"/>
</dbReference>
<keyword evidence="5 8" id="KW-0808">Transferase</keyword>
<dbReference type="eggNOG" id="COG0722">
    <property type="taxonomic scope" value="Bacteria"/>
</dbReference>
<proteinExistence type="inferred from homology"/>
<name>I0IBE3_PHYMF</name>
<reference evidence="10 11" key="1">
    <citation type="submission" date="2012-02" db="EMBL/GenBank/DDBJ databases">
        <title>Complete genome sequence of Phycisphaera mikurensis NBRC 102666.</title>
        <authorList>
            <person name="Ankai A."/>
            <person name="Hosoyama A."/>
            <person name="Terui Y."/>
            <person name="Sekine M."/>
            <person name="Fukai R."/>
            <person name="Kato Y."/>
            <person name="Nakamura S."/>
            <person name="Yamada-Narita S."/>
            <person name="Kawakoshi A."/>
            <person name="Fukunaga Y."/>
            <person name="Yamazaki S."/>
            <person name="Fujita N."/>
        </authorList>
    </citation>
    <scope>NUCLEOTIDE SEQUENCE [LARGE SCALE GENOMIC DNA]</scope>
    <source>
        <strain evidence="11">NBRC 102666 / KCTC 22515 / FYK2301M01</strain>
    </source>
</reference>
<evidence type="ECO:0000313" key="10">
    <source>
        <dbReference type="EMBL" id="BAM02581.1"/>
    </source>
</evidence>
<dbReference type="RefSeq" id="WP_014435801.1">
    <property type="nucleotide sequence ID" value="NC_017080.1"/>
</dbReference>
<dbReference type="Gene3D" id="3.20.20.70">
    <property type="entry name" value="Aldolase class I"/>
    <property type="match status" value="1"/>
</dbReference>
<dbReference type="GO" id="GO:0009073">
    <property type="term" value="P:aromatic amino acid family biosynthetic process"/>
    <property type="evidence" value="ECO:0007669"/>
    <property type="project" value="UniProtKB-KW"/>
</dbReference>
<evidence type="ECO:0000256" key="1">
    <source>
        <dbReference type="ARBA" id="ARBA00003726"/>
    </source>
</evidence>
<dbReference type="PATRIC" id="fig|1142394.8.peg.431"/>
<comment type="catalytic activity">
    <reaction evidence="7 8">
        <text>D-erythrose 4-phosphate + phosphoenolpyruvate + H2O = 7-phospho-2-dehydro-3-deoxy-D-arabino-heptonate + phosphate</text>
        <dbReference type="Rhea" id="RHEA:14717"/>
        <dbReference type="ChEBI" id="CHEBI:15377"/>
        <dbReference type="ChEBI" id="CHEBI:16897"/>
        <dbReference type="ChEBI" id="CHEBI:43474"/>
        <dbReference type="ChEBI" id="CHEBI:58394"/>
        <dbReference type="ChEBI" id="CHEBI:58702"/>
        <dbReference type="EC" id="2.5.1.54"/>
    </reaction>
</comment>
<evidence type="ECO:0000256" key="4">
    <source>
        <dbReference type="ARBA" id="ARBA00022605"/>
    </source>
</evidence>
<dbReference type="InterPro" id="IPR006219">
    <property type="entry name" value="DAHP_synth_1"/>
</dbReference>
<comment type="similarity">
    <text evidence="3 8">Belongs to the class-I DAHP synthase family.</text>
</comment>
<dbReference type="UniPathway" id="UPA00053">
    <property type="reaction ID" value="UER00084"/>
</dbReference>
<dbReference type="FunFam" id="3.20.20.70:FF:000005">
    <property type="entry name" value="Phospho-2-dehydro-3-deoxyheptonate aldolase"/>
    <property type="match status" value="1"/>
</dbReference>
<evidence type="ECO:0000256" key="2">
    <source>
        <dbReference type="ARBA" id="ARBA00004688"/>
    </source>
</evidence>
<dbReference type="NCBIfam" id="NF009395">
    <property type="entry name" value="PRK12755.1"/>
    <property type="match status" value="1"/>
</dbReference>
<dbReference type="STRING" id="1142394.PSMK_04220"/>
<dbReference type="InterPro" id="IPR006218">
    <property type="entry name" value="DAHP1/KDSA"/>
</dbReference>
<dbReference type="SUPFAM" id="SSF51569">
    <property type="entry name" value="Aldolase"/>
    <property type="match status" value="1"/>
</dbReference>
<dbReference type="NCBIfam" id="TIGR00034">
    <property type="entry name" value="aroFGH"/>
    <property type="match status" value="1"/>
</dbReference>
<dbReference type="OrthoDB" id="9807331at2"/>
<dbReference type="PIRSF" id="PIRSF001361">
    <property type="entry name" value="DAHP_synthase"/>
    <property type="match status" value="1"/>
</dbReference>
<keyword evidence="6 8" id="KW-0057">Aromatic amino acid biosynthesis</keyword>
<dbReference type="GO" id="GO:0009423">
    <property type="term" value="P:chorismate biosynthetic process"/>
    <property type="evidence" value="ECO:0007669"/>
    <property type="project" value="UniProtKB-UniPathway"/>
</dbReference>
<evidence type="ECO:0000256" key="6">
    <source>
        <dbReference type="ARBA" id="ARBA00023141"/>
    </source>
</evidence>
<comment type="pathway">
    <text evidence="2 8">Metabolic intermediate biosynthesis; chorismate biosynthesis; chorismate from D-erythrose 4-phosphate and phosphoenolpyruvate: step 1/7.</text>
</comment>
<dbReference type="GO" id="GO:0008652">
    <property type="term" value="P:amino acid biosynthetic process"/>
    <property type="evidence" value="ECO:0007669"/>
    <property type="project" value="UniProtKB-KW"/>
</dbReference>
<dbReference type="PANTHER" id="PTHR21225">
    <property type="entry name" value="PHOSPHO-2-DEHYDRO-3-DEOXYHEPTONATE ALDOLASE DAHP SYNTHETASE"/>
    <property type="match status" value="1"/>
</dbReference>
<dbReference type="PANTHER" id="PTHR21225:SF12">
    <property type="entry name" value="PHOSPHO-2-DEHYDRO-3-DEOXYHEPTONATE ALDOLASE, TYROSINE-INHIBITED"/>
    <property type="match status" value="1"/>
</dbReference>
<evidence type="ECO:0000256" key="7">
    <source>
        <dbReference type="ARBA" id="ARBA00047508"/>
    </source>
</evidence>
<dbReference type="KEGG" id="phm:PSMK_04220"/>
<evidence type="ECO:0000313" key="11">
    <source>
        <dbReference type="Proteomes" id="UP000007881"/>
    </source>
</evidence>
<dbReference type="EMBL" id="AP012338">
    <property type="protein sequence ID" value="BAM02581.1"/>
    <property type="molecule type" value="Genomic_DNA"/>
</dbReference>
<dbReference type="EC" id="2.5.1.54" evidence="8"/>
<accession>I0IBE3</accession>
<evidence type="ECO:0000259" key="9">
    <source>
        <dbReference type="Pfam" id="PF00793"/>
    </source>
</evidence>
<feature type="domain" description="DAHP synthetase I/KDSA" evidence="9">
    <location>
        <begin position="46"/>
        <end position="349"/>
    </location>
</feature>
<evidence type="ECO:0000256" key="3">
    <source>
        <dbReference type="ARBA" id="ARBA00007985"/>
    </source>
</evidence>
<keyword evidence="11" id="KW-1185">Reference proteome</keyword>
<dbReference type="Proteomes" id="UP000007881">
    <property type="component" value="Chromosome"/>
</dbReference>
<evidence type="ECO:0000256" key="8">
    <source>
        <dbReference type="PIRNR" id="PIRNR001361"/>
    </source>
</evidence>
<dbReference type="AlphaFoldDB" id="I0IBE3"/>
<dbReference type="GO" id="GO:0042802">
    <property type="term" value="F:identical protein binding"/>
    <property type="evidence" value="ECO:0007669"/>
    <property type="project" value="UniProtKB-ARBA"/>
</dbReference>
<keyword evidence="4 8" id="KW-0028">Amino-acid biosynthesis</keyword>
<dbReference type="GO" id="GO:0005737">
    <property type="term" value="C:cytoplasm"/>
    <property type="evidence" value="ECO:0007669"/>
    <property type="project" value="TreeGrafter"/>
</dbReference>
<comment type="function">
    <text evidence="1 8">Stereospecific condensation of phosphoenolpyruvate (PEP) and D-erythrose-4-phosphate (E4P) giving rise to 3-deoxy-D-arabino-heptulosonate-7-phosphate (DAHP).</text>
</comment>
<dbReference type="Pfam" id="PF00793">
    <property type="entry name" value="DAHP_synth_1"/>
    <property type="match status" value="1"/>
</dbReference>
<dbReference type="InterPro" id="IPR013785">
    <property type="entry name" value="Aldolase_TIM"/>
</dbReference>
<organism evidence="10 11">
    <name type="scientific">Phycisphaera mikurensis (strain NBRC 102666 / KCTC 22515 / FYK2301M01)</name>
    <dbReference type="NCBI Taxonomy" id="1142394"/>
    <lineage>
        <taxon>Bacteria</taxon>
        <taxon>Pseudomonadati</taxon>
        <taxon>Planctomycetota</taxon>
        <taxon>Phycisphaerae</taxon>
        <taxon>Phycisphaerales</taxon>
        <taxon>Phycisphaeraceae</taxon>
        <taxon>Phycisphaera</taxon>
    </lineage>
</organism>